<accession>A0A8J8NXI0</accession>
<keyword evidence="3" id="KW-1185">Reference proteome</keyword>
<evidence type="ECO:0000313" key="2">
    <source>
        <dbReference type="EMBL" id="TNV83857.1"/>
    </source>
</evidence>
<dbReference type="Proteomes" id="UP000785679">
    <property type="component" value="Unassembled WGS sequence"/>
</dbReference>
<keyword evidence="1" id="KW-0812">Transmembrane</keyword>
<keyword evidence="1" id="KW-0472">Membrane</keyword>
<feature type="transmembrane region" description="Helical" evidence="1">
    <location>
        <begin position="91"/>
        <end position="111"/>
    </location>
</feature>
<keyword evidence="1" id="KW-1133">Transmembrane helix</keyword>
<gene>
    <name evidence="2" type="ORF">FGO68_gene3882</name>
</gene>
<protein>
    <submittedName>
        <fullName evidence="2">Uncharacterized protein</fullName>
    </submittedName>
</protein>
<organism evidence="2 3">
    <name type="scientific">Halteria grandinella</name>
    <dbReference type="NCBI Taxonomy" id="5974"/>
    <lineage>
        <taxon>Eukaryota</taxon>
        <taxon>Sar</taxon>
        <taxon>Alveolata</taxon>
        <taxon>Ciliophora</taxon>
        <taxon>Intramacronucleata</taxon>
        <taxon>Spirotrichea</taxon>
        <taxon>Stichotrichia</taxon>
        <taxon>Sporadotrichida</taxon>
        <taxon>Halteriidae</taxon>
        <taxon>Halteria</taxon>
    </lineage>
</organism>
<proteinExistence type="predicted"/>
<dbReference type="EMBL" id="RRYP01003375">
    <property type="protein sequence ID" value="TNV83857.1"/>
    <property type="molecule type" value="Genomic_DNA"/>
</dbReference>
<reference evidence="2" key="1">
    <citation type="submission" date="2019-06" db="EMBL/GenBank/DDBJ databases">
        <authorList>
            <person name="Zheng W."/>
        </authorList>
    </citation>
    <scope>NUCLEOTIDE SEQUENCE</scope>
    <source>
        <strain evidence="2">QDHG01</strain>
    </source>
</reference>
<evidence type="ECO:0000313" key="3">
    <source>
        <dbReference type="Proteomes" id="UP000785679"/>
    </source>
</evidence>
<comment type="caution">
    <text evidence="2">The sequence shown here is derived from an EMBL/GenBank/DDBJ whole genome shotgun (WGS) entry which is preliminary data.</text>
</comment>
<name>A0A8J8NXI0_HALGN</name>
<evidence type="ECO:0000256" key="1">
    <source>
        <dbReference type="SAM" id="Phobius"/>
    </source>
</evidence>
<dbReference type="AlphaFoldDB" id="A0A8J8NXI0"/>
<sequence>MRIPLDVPLICHKYAQKNYDEVALRFHEPLSRAALLEELFENVNYNSNKDDNAHSHIFGAGVTDEIVFQCEHYCPHFEAHEQLIKGAYQMVFPHFAHFLCSLSVIIVTFACSRPRCHKLIFNIKYALSQLKCMTSYNTTKHF</sequence>